<dbReference type="GO" id="GO:0046982">
    <property type="term" value="F:protein heterodimerization activity"/>
    <property type="evidence" value="ECO:0007669"/>
    <property type="project" value="InterPro"/>
</dbReference>
<dbReference type="GO" id="GO:0000981">
    <property type="term" value="F:DNA-binding transcription factor activity, RNA polymerase II-specific"/>
    <property type="evidence" value="ECO:0000318"/>
    <property type="project" value="GO_Central"/>
</dbReference>
<keyword evidence="3" id="KW-0238">DNA-binding</keyword>
<keyword evidence="10" id="KW-1185">Reference proteome</keyword>
<keyword evidence="5" id="KW-0539">Nucleus</keyword>
<gene>
    <name evidence="9" type="ORF">T459_10003</name>
</gene>
<sequence length="341" mass="37248">MDVAEAFFYSDDSTGYAYKETRFRPLPRMVDLTPPFNRSYVQMEFVRNSANGLNEEHIEKLVGECSGRRWVPNAGTPLPSPTAGGAAIGGECCGGSGGGIPNAGTLSPYPSAAAATGTTVGGESGGGGSWVPLQVPYYQLQQQQLQLEQQSVGSVEAAAESGYPLQQHHHHQKEQEQQQKLEAFWACQLKEINETNNFKNNKLPLARVKRLMKDNEDVCKVSGEAPMLMVKACEMFIQELTLHSWLNTEENKRRMVQKKDVAKAIERTELFDFLVDIVHKDEIREEGAGFGPSMLGSTSSDVQNAHPPMGQTAPSEVMIRGTASSGIQNFNPPMGQTAPSE</sequence>
<dbReference type="EMBL" id="AYRZ02000003">
    <property type="protein sequence ID" value="PHT87897.1"/>
    <property type="molecule type" value="Genomic_DNA"/>
</dbReference>
<dbReference type="GO" id="GO:0005634">
    <property type="term" value="C:nucleus"/>
    <property type="evidence" value="ECO:0000318"/>
    <property type="project" value="GO_Central"/>
</dbReference>
<feature type="domain" description="Transcription factor CBF/NF-Y/archaeal histone" evidence="8">
    <location>
        <begin position="202"/>
        <end position="265"/>
    </location>
</feature>
<dbReference type="Proteomes" id="UP000222542">
    <property type="component" value="Unassembled WGS sequence"/>
</dbReference>
<dbReference type="STRING" id="4072.A0A2G3A0Y8"/>
<evidence type="ECO:0000256" key="3">
    <source>
        <dbReference type="ARBA" id="ARBA00023125"/>
    </source>
</evidence>
<dbReference type="PANTHER" id="PTHR10252">
    <property type="entry name" value="HISTONE-LIKE TRANSCRIPTION FACTOR CCAAT-RELATED"/>
    <property type="match status" value="1"/>
</dbReference>
<feature type="non-terminal residue" evidence="9">
    <location>
        <position position="341"/>
    </location>
</feature>
<proteinExistence type="inferred from homology"/>
<evidence type="ECO:0000256" key="5">
    <source>
        <dbReference type="ARBA" id="ARBA00023242"/>
    </source>
</evidence>
<reference evidence="9 10" key="1">
    <citation type="journal article" date="2014" name="Nat. Genet.">
        <title>Genome sequence of the hot pepper provides insights into the evolution of pungency in Capsicum species.</title>
        <authorList>
            <person name="Kim S."/>
            <person name="Park M."/>
            <person name="Yeom S.I."/>
            <person name="Kim Y.M."/>
            <person name="Lee J.M."/>
            <person name="Lee H.A."/>
            <person name="Seo E."/>
            <person name="Choi J."/>
            <person name="Cheong K."/>
            <person name="Kim K.T."/>
            <person name="Jung K."/>
            <person name="Lee G.W."/>
            <person name="Oh S.K."/>
            <person name="Bae C."/>
            <person name="Kim S.B."/>
            <person name="Lee H.Y."/>
            <person name="Kim S.Y."/>
            <person name="Kim M.S."/>
            <person name="Kang B.C."/>
            <person name="Jo Y.D."/>
            <person name="Yang H.B."/>
            <person name="Jeong H.J."/>
            <person name="Kang W.H."/>
            <person name="Kwon J.K."/>
            <person name="Shin C."/>
            <person name="Lim J.Y."/>
            <person name="Park J.H."/>
            <person name="Huh J.H."/>
            <person name="Kim J.S."/>
            <person name="Kim B.D."/>
            <person name="Cohen O."/>
            <person name="Paran I."/>
            <person name="Suh M.C."/>
            <person name="Lee S.B."/>
            <person name="Kim Y.K."/>
            <person name="Shin Y."/>
            <person name="Noh S.J."/>
            <person name="Park J."/>
            <person name="Seo Y.S."/>
            <person name="Kwon S.Y."/>
            <person name="Kim H.A."/>
            <person name="Park J.M."/>
            <person name="Kim H.J."/>
            <person name="Choi S.B."/>
            <person name="Bosland P.W."/>
            <person name="Reeves G."/>
            <person name="Jo S.H."/>
            <person name="Lee B.W."/>
            <person name="Cho H.T."/>
            <person name="Choi H.S."/>
            <person name="Lee M.S."/>
            <person name="Yu Y."/>
            <person name="Do Choi Y."/>
            <person name="Park B.S."/>
            <person name="van Deynze A."/>
            <person name="Ashrafi H."/>
            <person name="Hill T."/>
            <person name="Kim W.T."/>
            <person name="Pai H.S."/>
            <person name="Ahn H.K."/>
            <person name="Yeam I."/>
            <person name="Giovannoni J.J."/>
            <person name="Rose J.K."/>
            <person name="Sorensen I."/>
            <person name="Lee S.J."/>
            <person name="Kim R.W."/>
            <person name="Choi I.Y."/>
            <person name="Choi B.S."/>
            <person name="Lim J.S."/>
            <person name="Lee Y.H."/>
            <person name="Choi D."/>
        </authorList>
    </citation>
    <scope>NUCLEOTIDE SEQUENCE [LARGE SCALE GENOMIC DNA]</scope>
    <source>
        <strain evidence="10">cv. CM334</strain>
    </source>
</reference>
<dbReference type="FunFam" id="1.10.20.10:FF:000006">
    <property type="entry name" value="Nuclear transcription factor Y subunit gamma"/>
    <property type="match status" value="1"/>
</dbReference>
<dbReference type="PANTHER" id="PTHR10252:SF8">
    <property type="entry name" value="NUCLEAR TRANSCRIPTION FACTOR Y SUBUNIT GAMMA"/>
    <property type="match status" value="1"/>
</dbReference>
<protein>
    <submittedName>
        <fullName evidence="9">Nuclear transcription factor Y subunit C-4</fullName>
    </submittedName>
</protein>
<dbReference type="Gramene" id="PHT87897">
    <property type="protein sequence ID" value="PHT87897"/>
    <property type="gene ID" value="T459_10003"/>
</dbReference>
<dbReference type="InterPro" id="IPR009072">
    <property type="entry name" value="Histone-fold"/>
</dbReference>
<evidence type="ECO:0000259" key="8">
    <source>
        <dbReference type="Pfam" id="PF00808"/>
    </source>
</evidence>
<dbReference type="AlphaFoldDB" id="A0A2G3A0Y8"/>
<feature type="region of interest" description="Disordered" evidence="7">
    <location>
        <begin position="321"/>
        <end position="341"/>
    </location>
</feature>
<dbReference type="SMR" id="A0A2G3A0Y8"/>
<evidence type="ECO:0000313" key="10">
    <source>
        <dbReference type="Proteomes" id="UP000222542"/>
    </source>
</evidence>
<name>A0A2G3A0Y8_CAPAN</name>
<comment type="subcellular location">
    <subcellularLocation>
        <location evidence="1">Nucleus</location>
    </subcellularLocation>
</comment>
<evidence type="ECO:0000256" key="7">
    <source>
        <dbReference type="SAM" id="MobiDB-lite"/>
    </source>
</evidence>
<keyword evidence="4" id="KW-0804">Transcription</keyword>
<dbReference type="InterPro" id="IPR003958">
    <property type="entry name" value="CBFA_NFYB_domain"/>
</dbReference>
<dbReference type="Pfam" id="PF00808">
    <property type="entry name" value="CBFD_NFYB_HMF"/>
    <property type="match status" value="1"/>
</dbReference>
<comment type="caution">
    <text evidence="9">The sequence shown here is derived from an EMBL/GenBank/DDBJ whole genome shotgun (WGS) entry which is preliminary data.</text>
</comment>
<evidence type="ECO:0000256" key="2">
    <source>
        <dbReference type="ARBA" id="ARBA00023015"/>
    </source>
</evidence>
<reference evidence="9 10" key="2">
    <citation type="journal article" date="2017" name="Genome Biol.">
        <title>New reference genome sequences of hot pepper reveal the massive evolution of plant disease-resistance genes by retroduplication.</title>
        <authorList>
            <person name="Kim S."/>
            <person name="Park J."/>
            <person name="Yeom S.I."/>
            <person name="Kim Y.M."/>
            <person name="Seo E."/>
            <person name="Kim K.T."/>
            <person name="Kim M.S."/>
            <person name="Lee J.M."/>
            <person name="Cheong K."/>
            <person name="Shin H.S."/>
            <person name="Kim S.B."/>
            <person name="Han K."/>
            <person name="Lee J."/>
            <person name="Park M."/>
            <person name="Lee H.A."/>
            <person name="Lee H.Y."/>
            <person name="Lee Y."/>
            <person name="Oh S."/>
            <person name="Lee J.H."/>
            <person name="Choi E."/>
            <person name="Choi E."/>
            <person name="Lee S.E."/>
            <person name="Jeon J."/>
            <person name="Kim H."/>
            <person name="Choi G."/>
            <person name="Song H."/>
            <person name="Lee J."/>
            <person name="Lee S.C."/>
            <person name="Kwon J.K."/>
            <person name="Lee H.Y."/>
            <person name="Koo N."/>
            <person name="Hong Y."/>
            <person name="Kim R.W."/>
            <person name="Kang W.H."/>
            <person name="Huh J.H."/>
            <person name="Kang B.C."/>
            <person name="Yang T.J."/>
            <person name="Lee Y.H."/>
            <person name="Bennetzen J.L."/>
            <person name="Choi D."/>
        </authorList>
    </citation>
    <scope>NUCLEOTIDE SEQUENCE [LARGE SCALE GENOMIC DNA]</scope>
    <source>
        <strain evidence="10">cv. CM334</strain>
    </source>
</reference>
<evidence type="ECO:0000256" key="6">
    <source>
        <dbReference type="ARBA" id="ARBA00038129"/>
    </source>
</evidence>
<dbReference type="SUPFAM" id="SSF47113">
    <property type="entry name" value="Histone-fold"/>
    <property type="match status" value="1"/>
</dbReference>
<dbReference type="GO" id="GO:0003677">
    <property type="term" value="F:DNA binding"/>
    <property type="evidence" value="ECO:0007669"/>
    <property type="project" value="UniProtKB-KW"/>
</dbReference>
<feature type="compositionally biased region" description="Polar residues" evidence="7">
    <location>
        <begin position="322"/>
        <end position="331"/>
    </location>
</feature>
<evidence type="ECO:0000256" key="4">
    <source>
        <dbReference type="ARBA" id="ARBA00023163"/>
    </source>
</evidence>
<evidence type="ECO:0000256" key="1">
    <source>
        <dbReference type="ARBA" id="ARBA00004123"/>
    </source>
</evidence>
<dbReference type="InterPro" id="IPR050568">
    <property type="entry name" value="Transcr_DNA_Rep_Reg"/>
</dbReference>
<comment type="similarity">
    <text evidence="6">Belongs to the NFYC/HAP5 subunit family.</text>
</comment>
<dbReference type="Gene3D" id="1.10.20.10">
    <property type="entry name" value="Histone, subunit A"/>
    <property type="match status" value="1"/>
</dbReference>
<organism evidence="9 10">
    <name type="scientific">Capsicum annuum</name>
    <name type="common">Capsicum pepper</name>
    <dbReference type="NCBI Taxonomy" id="4072"/>
    <lineage>
        <taxon>Eukaryota</taxon>
        <taxon>Viridiplantae</taxon>
        <taxon>Streptophyta</taxon>
        <taxon>Embryophyta</taxon>
        <taxon>Tracheophyta</taxon>
        <taxon>Spermatophyta</taxon>
        <taxon>Magnoliopsida</taxon>
        <taxon>eudicotyledons</taxon>
        <taxon>Gunneridae</taxon>
        <taxon>Pentapetalae</taxon>
        <taxon>asterids</taxon>
        <taxon>lamiids</taxon>
        <taxon>Solanales</taxon>
        <taxon>Solanaceae</taxon>
        <taxon>Solanoideae</taxon>
        <taxon>Capsiceae</taxon>
        <taxon>Capsicum</taxon>
    </lineage>
</organism>
<dbReference type="CDD" id="cd22908">
    <property type="entry name" value="HFD_NFYC-like"/>
    <property type="match status" value="1"/>
</dbReference>
<dbReference type="GO" id="GO:0006357">
    <property type="term" value="P:regulation of transcription by RNA polymerase II"/>
    <property type="evidence" value="ECO:0000318"/>
    <property type="project" value="GO_Central"/>
</dbReference>
<evidence type="ECO:0000313" key="9">
    <source>
        <dbReference type="EMBL" id="PHT87897.1"/>
    </source>
</evidence>
<keyword evidence="2" id="KW-0805">Transcription regulation</keyword>
<accession>A0A2G3A0Y8</accession>